<sequence>MKRVFILIGIVLMFIVNCFVLSAAKTVNLNGTSWELSEIKQNGLNLQIPSNTKITVSFSGNKINGFSGINKFNGTYRIRDFVLSTTLNTTLMGGSEELMNFEMAFLDILQSSPRISYNANTLTLKNRNGNTLTFRKNSNNNQSDSNSLSNLTKELSDTKWELVKIDRKEMKDIFSPNDDGITISFSGNRISGNSGVNNYFCDYIVTAGNITVGTIGSTKIAGPDNLMKLERQYLEILQNAKKISLTNNKTTLIFTTDSGKTLIFEKI</sequence>
<feature type="domain" description="DUF306" evidence="1">
    <location>
        <begin position="153"/>
        <end position="263"/>
    </location>
</feature>
<feature type="domain" description="DUF306" evidence="1">
    <location>
        <begin position="28"/>
        <end position="134"/>
    </location>
</feature>
<dbReference type="Pfam" id="PF03724">
    <property type="entry name" value="META"/>
    <property type="match status" value="2"/>
</dbReference>
<name>A0AB39V9C6_9FUSO</name>
<dbReference type="AlphaFoldDB" id="A0AB39V9C6"/>
<dbReference type="PANTHER" id="PTHR35535:SF1">
    <property type="entry name" value="HEAT SHOCK PROTEIN HSLJ"/>
    <property type="match status" value="1"/>
</dbReference>
<dbReference type="InterPro" id="IPR005184">
    <property type="entry name" value="DUF306_Meta_HslJ"/>
</dbReference>
<protein>
    <submittedName>
        <fullName evidence="2">META domain-containing protein</fullName>
    </submittedName>
</protein>
<accession>A0AB39V9C6</accession>
<evidence type="ECO:0000313" key="2">
    <source>
        <dbReference type="EMBL" id="XDU64312.1"/>
    </source>
</evidence>
<dbReference type="Gene3D" id="2.40.128.270">
    <property type="match status" value="2"/>
</dbReference>
<dbReference type="RefSeq" id="WP_369712664.1">
    <property type="nucleotide sequence ID" value="NZ_CP165646.1"/>
</dbReference>
<dbReference type="InterPro" id="IPR038670">
    <property type="entry name" value="HslJ-like_sf"/>
</dbReference>
<dbReference type="EMBL" id="CP165646">
    <property type="protein sequence ID" value="XDU64312.1"/>
    <property type="molecule type" value="Genomic_DNA"/>
</dbReference>
<evidence type="ECO:0000259" key="1">
    <source>
        <dbReference type="Pfam" id="PF03724"/>
    </source>
</evidence>
<dbReference type="KEGG" id="lmes:AB8B23_10310"/>
<proteinExistence type="predicted"/>
<dbReference type="PANTHER" id="PTHR35535">
    <property type="entry name" value="HEAT SHOCK PROTEIN HSLJ"/>
    <property type="match status" value="1"/>
</dbReference>
<organism evidence="2">
    <name type="scientific">Leptotrichia mesophila</name>
    <dbReference type="NCBI Taxonomy" id="3239303"/>
    <lineage>
        <taxon>Bacteria</taxon>
        <taxon>Fusobacteriati</taxon>
        <taxon>Fusobacteriota</taxon>
        <taxon>Fusobacteriia</taxon>
        <taxon>Fusobacteriales</taxon>
        <taxon>Leptotrichiaceae</taxon>
        <taxon>Leptotrichia</taxon>
    </lineage>
</organism>
<dbReference type="InterPro" id="IPR053147">
    <property type="entry name" value="Hsp_HslJ-like"/>
</dbReference>
<reference evidence="2" key="1">
    <citation type="submission" date="2024-07" db="EMBL/GenBank/DDBJ databases">
        <authorList>
            <person name="Li X.-J."/>
            <person name="Wang X."/>
        </authorList>
    </citation>
    <scope>NUCLEOTIDE SEQUENCE</scope>
    <source>
        <strain evidence="2">HSP-342</strain>
    </source>
</reference>
<gene>
    <name evidence="2" type="ORF">AB8B23_10310</name>
</gene>